<evidence type="ECO:0000313" key="3">
    <source>
        <dbReference type="Proteomes" id="UP000198397"/>
    </source>
</evidence>
<dbReference type="PROSITE" id="PS00028">
    <property type="entry name" value="ZINC_FINGER_C2H2_1"/>
    <property type="match status" value="1"/>
</dbReference>
<proteinExistence type="predicted"/>
<feature type="domain" description="C2H2-type" evidence="1">
    <location>
        <begin position="21"/>
        <end position="49"/>
    </location>
</feature>
<dbReference type="Proteomes" id="UP000198397">
    <property type="component" value="Unassembled WGS sequence"/>
</dbReference>
<dbReference type="InterPro" id="IPR041025">
    <property type="entry name" value="HNH_repeat"/>
</dbReference>
<dbReference type="RefSeq" id="WP_143420408.1">
    <property type="nucleotide sequence ID" value="NZ_FZNQ01000011.1"/>
</dbReference>
<organism evidence="2 3">
    <name type="scientific">Halorubrum vacuolatum</name>
    <name type="common">Natronobacterium vacuolatum</name>
    <dbReference type="NCBI Taxonomy" id="63740"/>
    <lineage>
        <taxon>Archaea</taxon>
        <taxon>Methanobacteriati</taxon>
        <taxon>Methanobacteriota</taxon>
        <taxon>Stenosarchaea group</taxon>
        <taxon>Halobacteria</taxon>
        <taxon>Halobacteriales</taxon>
        <taxon>Haloferacaceae</taxon>
        <taxon>Halorubrum</taxon>
    </lineage>
</organism>
<name>A0A238WYJ5_HALVU</name>
<keyword evidence="3" id="KW-1185">Reference proteome</keyword>
<evidence type="ECO:0000313" key="2">
    <source>
        <dbReference type="EMBL" id="SNR51745.1"/>
    </source>
</evidence>
<reference evidence="2 3" key="1">
    <citation type="submission" date="2017-06" db="EMBL/GenBank/DDBJ databases">
        <authorList>
            <person name="Kim H.J."/>
            <person name="Triplett B.A."/>
        </authorList>
    </citation>
    <scope>NUCLEOTIDE SEQUENCE [LARGE SCALE GENOMIC DNA]</scope>
    <source>
        <strain evidence="2 3">DSM 8800</strain>
    </source>
</reference>
<dbReference type="Pfam" id="PF18780">
    <property type="entry name" value="HNH_repeat"/>
    <property type="match status" value="7"/>
</dbReference>
<sequence length="579" mass="65294">MSDQSTLTDFTQGVGSDGDLYDCEVCGRTFDSNKGRGIHRAAAHSEDEVRGVLITELQRLAERLGHPPGLRDMNQLGAHSSKTYQDMFGSWNEALKAADLDINMEQNISKSDLLDELARLADELGRTPTSRDMAQLGEYGTATYSKTFESWNNAVQEAGLEIIRYRNIPRDALINEIRRLSDCLGRTPTAEDMETEGEFGAKTFSTKFGTWNNALRSAGFEPNRQKNLSKEVLIAELTRLEDKYGRPPTAKEMEGDGLYSVGTFSRSFGSWNEALISAGFEVHNRTNIPKEELLTELSRLHESLGRTPTVEDMDILGRFAHATYSTAFGTWNNALREAGLDLHVRSGIPEAELLDELRSLARELEITPERRDMDQHGQFDSKTYSARFGTWNDALRAAGLEPVRRVNIPNDELRSELRRLTDKFGRPPTRDEMTQHGKFGHSVYSHRFGSWTDALIEAGLEPHKMLNPDHLDHWVASVLELKVAELLVDIGVEYEYEGLTIEYDDGRSYTPDFVTADYVIECKGQDWGDLYNQDVTAEDKAEAAMDSLETRKYVVIGAKIPADIHIRWDDRAAIHELFE</sequence>
<evidence type="ECO:0000259" key="1">
    <source>
        <dbReference type="PROSITE" id="PS50157"/>
    </source>
</evidence>
<protein>
    <recommendedName>
        <fullName evidence="1">C2H2-type domain-containing protein</fullName>
    </recommendedName>
</protein>
<dbReference type="OrthoDB" id="11472at2157"/>
<dbReference type="AlphaFoldDB" id="A0A238WYJ5"/>
<dbReference type="EMBL" id="FZNQ01000011">
    <property type="protein sequence ID" value="SNR51745.1"/>
    <property type="molecule type" value="Genomic_DNA"/>
</dbReference>
<gene>
    <name evidence="2" type="ORF">SAMN06264855_11174</name>
</gene>
<accession>A0A238WYJ5</accession>
<dbReference type="PROSITE" id="PS50157">
    <property type="entry name" value="ZINC_FINGER_C2H2_2"/>
    <property type="match status" value="1"/>
</dbReference>
<dbReference type="InterPro" id="IPR013087">
    <property type="entry name" value="Znf_C2H2_type"/>
</dbReference>
<dbReference type="Gene3D" id="3.40.91.30">
    <property type="match status" value="1"/>
</dbReference>